<proteinExistence type="predicted"/>
<evidence type="ECO:0000256" key="1">
    <source>
        <dbReference type="SAM" id="MobiDB-lite"/>
    </source>
</evidence>
<feature type="compositionally biased region" description="Polar residues" evidence="1">
    <location>
        <begin position="241"/>
        <end position="257"/>
    </location>
</feature>
<sequence length="349" mass="39051">MSDSWTTFVLTKRAASQGRNMHIFALTHNPVATIAGGLNLNRFSVQAKTFYRWFHLCNDWLNPPSYALNPTIVLRPITLQPLDVMVYGVDSVDGPAIPRDSLEVIQPGSYGIFSSDGTPYTDNVNCIQLFRYNFEEEIEACRRYAYPRTKSQASSVRSLWRATKDVASSQDAPIKKRNHRNETTLTMHRHVDNIVTVSSSLAPLFRRNAFTVDIEEAARVIQFEDLPDALPSHCPVLLQSASEPSGARTSGIPSRCSSPAGRADYQPGLPAQARALTEELEEDLANLDDAKWKTPLGKEVFRVFLTSSLLDPVEESDDDDTDDVTSLRRSRNARFLPAFMSCEPLPSRR</sequence>
<evidence type="ECO:0000313" key="3">
    <source>
        <dbReference type="Proteomes" id="UP000815677"/>
    </source>
</evidence>
<evidence type="ECO:0000313" key="2">
    <source>
        <dbReference type="EMBL" id="GAT57951.1"/>
    </source>
</evidence>
<organism evidence="2 3">
    <name type="scientific">Mycena chlorophos</name>
    <name type="common">Agaric fungus</name>
    <name type="synonym">Agaricus chlorophos</name>
    <dbReference type="NCBI Taxonomy" id="658473"/>
    <lineage>
        <taxon>Eukaryota</taxon>
        <taxon>Fungi</taxon>
        <taxon>Dikarya</taxon>
        <taxon>Basidiomycota</taxon>
        <taxon>Agaricomycotina</taxon>
        <taxon>Agaricomycetes</taxon>
        <taxon>Agaricomycetidae</taxon>
        <taxon>Agaricales</taxon>
        <taxon>Marasmiineae</taxon>
        <taxon>Mycenaceae</taxon>
        <taxon>Mycena</taxon>
    </lineage>
</organism>
<gene>
    <name evidence="2" type="ORF">MCHLO_14436</name>
</gene>
<feature type="region of interest" description="Disordered" evidence="1">
    <location>
        <begin position="241"/>
        <end position="263"/>
    </location>
</feature>
<keyword evidence="3" id="KW-1185">Reference proteome</keyword>
<dbReference type="Proteomes" id="UP000815677">
    <property type="component" value="Unassembled WGS sequence"/>
</dbReference>
<dbReference type="EMBL" id="DF849525">
    <property type="protein sequence ID" value="GAT57951.1"/>
    <property type="molecule type" value="Genomic_DNA"/>
</dbReference>
<reference evidence="2" key="1">
    <citation type="submission" date="2014-09" db="EMBL/GenBank/DDBJ databases">
        <title>Genome sequence of the luminous mushroom Mycena chlorophos for searching fungal bioluminescence genes.</title>
        <authorList>
            <person name="Tanaka Y."/>
            <person name="Kasuga D."/>
            <person name="Oba Y."/>
            <person name="Hase S."/>
            <person name="Sato K."/>
            <person name="Oba Y."/>
            <person name="Sakakibara Y."/>
        </authorList>
    </citation>
    <scope>NUCLEOTIDE SEQUENCE</scope>
</reference>
<protein>
    <submittedName>
        <fullName evidence="2">Uncharacterized protein</fullName>
    </submittedName>
</protein>
<accession>A0ABQ0M3J5</accession>
<name>A0ABQ0M3J5_MYCCL</name>